<evidence type="ECO:0000313" key="6">
    <source>
        <dbReference type="EMBL" id="SDD77571.1"/>
    </source>
</evidence>
<reference evidence="7" key="1">
    <citation type="submission" date="2016-10" db="EMBL/GenBank/DDBJ databases">
        <authorList>
            <person name="Varghese N."/>
            <person name="Submissions S."/>
        </authorList>
    </citation>
    <scope>NUCLEOTIDE SEQUENCE [LARGE SCALE GENOMIC DNA]</scope>
    <source>
        <strain evidence="7">CGMCC 4.3516</strain>
    </source>
</reference>
<keyword evidence="7" id="KW-1185">Reference proteome</keyword>
<dbReference type="Proteomes" id="UP000198949">
    <property type="component" value="Unassembled WGS sequence"/>
</dbReference>
<keyword evidence="2" id="KW-0813">Transport</keyword>
<dbReference type="GO" id="GO:0015768">
    <property type="term" value="P:maltose transport"/>
    <property type="evidence" value="ECO:0007669"/>
    <property type="project" value="TreeGrafter"/>
</dbReference>
<dbReference type="PROSITE" id="PS51257">
    <property type="entry name" value="PROKAR_LIPOPROTEIN"/>
    <property type="match status" value="1"/>
</dbReference>
<comment type="similarity">
    <text evidence="1">Belongs to the bacterial solute-binding protein 1 family.</text>
</comment>
<gene>
    <name evidence="6" type="ORF">SAMN05216270_107175</name>
</gene>
<dbReference type="PRINTS" id="PR00181">
    <property type="entry name" value="MALTOSEBP"/>
</dbReference>
<evidence type="ECO:0000256" key="3">
    <source>
        <dbReference type="ARBA" id="ARBA00022597"/>
    </source>
</evidence>
<dbReference type="AlphaFoldDB" id="A0A1G6XHP0"/>
<dbReference type="PANTHER" id="PTHR30061:SF50">
    <property type="entry name" value="MALTOSE_MALTODEXTRIN-BINDING PERIPLASMIC PROTEIN"/>
    <property type="match status" value="1"/>
</dbReference>
<dbReference type="STRING" id="58114.SAMN05216270_107175"/>
<evidence type="ECO:0000313" key="7">
    <source>
        <dbReference type="Proteomes" id="UP000198949"/>
    </source>
</evidence>
<sequence length="436" mass="46676">MRGKGAIAVAAAAVLGLAACGGPTEEEQRSELEWDADAQQYVIEEEIASGEVPLKVWFEEDYLAEAAIAAFKEEFKDEYPDIQVEYELVAKNDAVEKMSLAGEAGNGADVYMSFYDQVARAIDDGTAAPLGEYTGVLQERMSEAYTSVVSVEDQMHAVPVTTESLALIYNTTLLEELTGSTEPAATWEEIKDLAAAYNDPGANRWTMRMSTAEIYRAYPILSSLGWHVYPDGSVDDPGFDDPALTAALDYYGGLREIYNVPSADSTWETIEEAFAKGETPYVITGPWSFSLFDTGAAENGFEYGVTTLPGVEGGEPAGSFAGMHVAVVSGYSEYPAAARVFANFLASDAGAAAVYAATGQIPALNADLLTGVEGIEDDPHVAGIVAQSANAELIPQVPQYFWETGNTMVIDVWDELSDAAAAQEKAVTTYNELHGI</sequence>
<keyword evidence="4" id="KW-0732">Signal</keyword>
<dbReference type="SUPFAM" id="SSF53850">
    <property type="entry name" value="Periplasmic binding protein-like II"/>
    <property type="match status" value="1"/>
</dbReference>
<evidence type="ECO:0000256" key="5">
    <source>
        <dbReference type="ARBA" id="ARBA00030303"/>
    </source>
</evidence>
<dbReference type="PROSITE" id="PS01037">
    <property type="entry name" value="SBP_BACTERIAL_1"/>
    <property type="match status" value="1"/>
</dbReference>
<evidence type="ECO:0000256" key="4">
    <source>
        <dbReference type="ARBA" id="ARBA00022729"/>
    </source>
</evidence>
<organism evidence="6 7">
    <name type="scientific">Glycomyces harbinensis</name>
    <dbReference type="NCBI Taxonomy" id="58114"/>
    <lineage>
        <taxon>Bacteria</taxon>
        <taxon>Bacillati</taxon>
        <taxon>Actinomycetota</taxon>
        <taxon>Actinomycetes</taxon>
        <taxon>Glycomycetales</taxon>
        <taxon>Glycomycetaceae</taxon>
        <taxon>Glycomyces</taxon>
    </lineage>
</organism>
<dbReference type="RefSeq" id="WP_091035523.1">
    <property type="nucleotide sequence ID" value="NZ_FNAD01000007.1"/>
</dbReference>
<dbReference type="PANTHER" id="PTHR30061">
    <property type="entry name" value="MALTOSE-BINDING PERIPLASMIC PROTEIN"/>
    <property type="match status" value="1"/>
</dbReference>
<dbReference type="Pfam" id="PF13416">
    <property type="entry name" value="SBP_bac_8"/>
    <property type="match status" value="1"/>
</dbReference>
<dbReference type="GO" id="GO:1901982">
    <property type="term" value="F:maltose binding"/>
    <property type="evidence" value="ECO:0007669"/>
    <property type="project" value="TreeGrafter"/>
</dbReference>
<protein>
    <recommendedName>
        <fullName evidence="5">Maltodextrin-binding protein</fullName>
    </recommendedName>
</protein>
<name>A0A1G6XHP0_9ACTN</name>
<proteinExistence type="inferred from homology"/>
<dbReference type="InterPro" id="IPR006059">
    <property type="entry name" value="SBP"/>
</dbReference>
<dbReference type="OrthoDB" id="1650177at2"/>
<accession>A0A1G6XHP0</accession>
<evidence type="ECO:0000256" key="2">
    <source>
        <dbReference type="ARBA" id="ARBA00022448"/>
    </source>
</evidence>
<dbReference type="GO" id="GO:0042956">
    <property type="term" value="P:maltodextrin transmembrane transport"/>
    <property type="evidence" value="ECO:0007669"/>
    <property type="project" value="TreeGrafter"/>
</dbReference>
<dbReference type="InterPro" id="IPR006060">
    <property type="entry name" value="Maltose/Cyclodextrin-bd"/>
</dbReference>
<keyword evidence="3" id="KW-0762">Sugar transport</keyword>
<dbReference type="GO" id="GO:0055052">
    <property type="term" value="C:ATP-binding cassette (ABC) transporter complex, substrate-binding subunit-containing"/>
    <property type="evidence" value="ECO:0007669"/>
    <property type="project" value="TreeGrafter"/>
</dbReference>
<dbReference type="Gene3D" id="3.40.190.10">
    <property type="entry name" value="Periplasmic binding protein-like II"/>
    <property type="match status" value="2"/>
</dbReference>
<dbReference type="GO" id="GO:0015144">
    <property type="term" value="F:carbohydrate transmembrane transporter activity"/>
    <property type="evidence" value="ECO:0007669"/>
    <property type="project" value="InterPro"/>
</dbReference>
<dbReference type="EMBL" id="FNAD01000007">
    <property type="protein sequence ID" value="SDD77571.1"/>
    <property type="molecule type" value="Genomic_DNA"/>
</dbReference>
<dbReference type="InterPro" id="IPR006061">
    <property type="entry name" value="SBP_1_CS"/>
</dbReference>
<evidence type="ECO:0000256" key="1">
    <source>
        <dbReference type="ARBA" id="ARBA00008520"/>
    </source>
</evidence>